<evidence type="ECO:0000313" key="5">
    <source>
        <dbReference type="EMBL" id="TKX21785.1"/>
    </source>
</evidence>
<organism evidence="5 6">
    <name type="scientific">Elsinoe australis</name>
    <dbReference type="NCBI Taxonomy" id="40998"/>
    <lineage>
        <taxon>Eukaryota</taxon>
        <taxon>Fungi</taxon>
        <taxon>Dikarya</taxon>
        <taxon>Ascomycota</taxon>
        <taxon>Pezizomycotina</taxon>
        <taxon>Dothideomycetes</taxon>
        <taxon>Dothideomycetidae</taxon>
        <taxon>Myriangiales</taxon>
        <taxon>Elsinoaceae</taxon>
        <taxon>Elsinoe</taxon>
    </lineage>
</organism>
<evidence type="ECO:0000313" key="6">
    <source>
        <dbReference type="Proteomes" id="UP000308133"/>
    </source>
</evidence>
<dbReference type="SUPFAM" id="SSF46785">
    <property type="entry name" value="Winged helix' DNA-binding domain"/>
    <property type="match status" value="1"/>
</dbReference>
<dbReference type="InterPro" id="IPR029063">
    <property type="entry name" value="SAM-dependent_MTases_sf"/>
</dbReference>
<evidence type="ECO:0000256" key="1">
    <source>
        <dbReference type="ARBA" id="ARBA00022603"/>
    </source>
</evidence>
<dbReference type="Gene3D" id="1.10.10.10">
    <property type="entry name" value="Winged helix-like DNA-binding domain superfamily/Winged helix DNA-binding domain"/>
    <property type="match status" value="1"/>
</dbReference>
<proteinExistence type="predicted"/>
<dbReference type="InterPro" id="IPR016461">
    <property type="entry name" value="COMT-like"/>
</dbReference>
<name>A0A4U7AX29_9PEZI</name>
<feature type="domain" description="O-methyltransferase C-terminal" evidence="4">
    <location>
        <begin position="202"/>
        <end position="410"/>
    </location>
</feature>
<dbReference type="PROSITE" id="PS51683">
    <property type="entry name" value="SAM_OMT_II"/>
    <property type="match status" value="1"/>
</dbReference>
<gene>
    <name evidence="5" type="ORF">C1H76_6282</name>
</gene>
<keyword evidence="2 5" id="KW-0808">Transferase</keyword>
<dbReference type="EMBL" id="PTQR01000080">
    <property type="protein sequence ID" value="TKX21785.1"/>
    <property type="molecule type" value="Genomic_DNA"/>
</dbReference>
<protein>
    <submittedName>
        <fullName evidence="5">O-methyltransferase-like protein 12</fullName>
    </submittedName>
</protein>
<evidence type="ECO:0000259" key="4">
    <source>
        <dbReference type="Pfam" id="PF00891"/>
    </source>
</evidence>
<dbReference type="InterPro" id="IPR036388">
    <property type="entry name" value="WH-like_DNA-bd_sf"/>
</dbReference>
<evidence type="ECO:0000256" key="3">
    <source>
        <dbReference type="ARBA" id="ARBA00022691"/>
    </source>
</evidence>
<dbReference type="InterPro" id="IPR001077">
    <property type="entry name" value="COMT_C"/>
</dbReference>
<dbReference type="GO" id="GO:0008171">
    <property type="term" value="F:O-methyltransferase activity"/>
    <property type="evidence" value="ECO:0007669"/>
    <property type="project" value="InterPro"/>
</dbReference>
<dbReference type="GO" id="GO:0032259">
    <property type="term" value="P:methylation"/>
    <property type="evidence" value="ECO:0007669"/>
    <property type="project" value="UniProtKB-KW"/>
</dbReference>
<dbReference type="SUPFAM" id="SSF53335">
    <property type="entry name" value="S-adenosyl-L-methionine-dependent methyltransferases"/>
    <property type="match status" value="1"/>
</dbReference>
<dbReference type="Gene3D" id="3.40.50.150">
    <property type="entry name" value="Vaccinia Virus protein VP39"/>
    <property type="match status" value="1"/>
</dbReference>
<accession>A0A4U7AX29</accession>
<reference evidence="5 6" key="1">
    <citation type="submission" date="2018-02" db="EMBL/GenBank/DDBJ databases">
        <title>Draft genome sequences of Elsinoe sp., causing black scab on jojoba.</title>
        <authorList>
            <person name="Stodart B."/>
            <person name="Jeffress S."/>
            <person name="Ash G."/>
            <person name="Arun Chinnappa K."/>
        </authorList>
    </citation>
    <scope>NUCLEOTIDE SEQUENCE [LARGE SCALE GENOMIC DNA]</scope>
    <source>
        <strain evidence="5 6">Hillstone_2</strain>
    </source>
</reference>
<dbReference type="AlphaFoldDB" id="A0A4U7AX29"/>
<keyword evidence="3" id="KW-0949">S-adenosyl-L-methionine</keyword>
<sequence length="447" mass="49302">MSQAATPTLRSLAATVTSAIDVIYAELASTGTPEPSLSAEGPSRAPNGSQALSKARYDLLTAIQQLQVLAFWPHGAVQHQTFFGLLDCVTIGWLVEFNVCDAVPLDGTTTFADVAAKCDLDLDQLTSVLRYAMTCFWFSEPEPEMICHSALSALMLKDPQTRSRVKYVTSINIQAFGRLWEATRKQQGLRRQGKDSRAGPTCFNLAFDTDKHVMEWATKDHDNASTFSDTMAELQLAPPHSAQHIVNGFEWASLGEGHVVDVGGLDGSVCVAIARAVPGLRFTVQDQPHAVAEGKIRLPSDLSHRITFQAHNFFDENPVDGPDVFFMRIILHDWPEHKAIQILRALIPRMIPNKTRLVVADMVHPDVDDKYGKLPHLPQRLTRSTDVTMALLMNAKERTRSQWEALFHAADPSLSVVDIKRPEGSAMSLIEVVKVEYVAVILDVSAV</sequence>
<dbReference type="PANTHER" id="PTHR43712">
    <property type="entry name" value="PUTATIVE (AFU_ORTHOLOGUE AFUA_4G14580)-RELATED"/>
    <property type="match status" value="1"/>
</dbReference>
<keyword evidence="1 5" id="KW-0489">Methyltransferase</keyword>
<dbReference type="Proteomes" id="UP000308133">
    <property type="component" value="Unassembled WGS sequence"/>
</dbReference>
<comment type="caution">
    <text evidence="5">The sequence shown here is derived from an EMBL/GenBank/DDBJ whole genome shotgun (WGS) entry which is preliminary data.</text>
</comment>
<dbReference type="InterPro" id="IPR036390">
    <property type="entry name" value="WH_DNA-bd_sf"/>
</dbReference>
<dbReference type="PANTHER" id="PTHR43712:SF5">
    <property type="entry name" value="O-METHYLTRANSFERASE ASQN-RELATED"/>
    <property type="match status" value="1"/>
</dbReference>
<dbReference type="Pfam" id="PF00891">
    <property type="entry name" value="Methyltransf_2"/>
    <property type="match status" value="1"/>
</dbReference>
<evidence type="ECO:0000256" key="2">
    <source>
        <dbReference type="ARBA" id="ARBA00022679"/>
    </source>
</evidence>